<dbReference type="InterPro" id="IPR000582">
    <property type="entry name" value="Acyl-CoA-binding_protein"/>
</dbReference>
<evidence type="ECO:0000256" key="11">
    <source>
        <dbReference type="ARBA" id="ARBA00022840"/>
    </source>
</evidence>
<evidence type="ECO:0000256" key="5">
    <source>
        <dbReference type="ARBA" id="ARBA00010550"/>
    </source>
</evidence>
<evidence type="ECO:0000313" key="19">
    <source>
        <dbReference type="EMBL" id="KAH0811975.1"/>
    </source>
</evidence>
<keyword evidence="14 17" id="KW-0472">Membrane</keyword>
<feature type="coiled-coil region" evidence="15">
    <location>
        <begin position="827"/>
        <end position="854"/>
    </location>
</feature>
<dbReference type="GO" id="GO:0000062">
    <property type="term" value="F:fatty-acyl-CoA binding"/>
    <property type="evidence" value="ECO:0007669"/>
    <property type="project" value="InterPro"/>
</dbReference>
<name>A0A8J6H514_TENMO</name>
<dbReference type="InterPro" id="IPR003959">
    <property type="entry name" value="ATPase_AAA_core"/>
</dbReference>
<keyword evidence="15" id="KW-0175">Coiled coil</keyword>
<dbReference type="PROSITE" id="PS00880">
    <property type="entry name" value="ACB_1"/>
    <property type="match status" value="1"/>
</dbReference>
<dbReference type="InterPro" id="IPR000642">
    <property type="entry name" value="Peptidase_M41"/>
</dbReference>
<dbReference type="GO" id="GO:0004222">
    <property type="term" value="F:metalloendopeptidase activity"/>
    <property type="evidence" value="ECO:0007669"/>
    <property type="project" value="InterPro"/>
</dbReference>
<gene>
    <name evidence="19" type="ORF">GEV33_010815</name>
</gene>
<dbReference type="Gene3D" id="1.10.8.60">
    <property type="match status" value="1"/>
</dbReference>
<dbReference type="HAMAP" id="MF_01458">
    <property type="entry name" value="FtsH"/>
    <property type="match status" value="1"/>
</dbReference>
<keyword evidence="9" id="KW-0378">Hydrolase</keyword>
<dbReference type="InterPro" id="IPR003593">
    <property type="entry name" value="AAA+_ATPase"/>
</dbReference>
<sequence>MQRNPGLGARIKHALGLTSTENLDAKLARDMSLGNEKMKQLLTTEGNTMSDAEKQRIKVAFAEGYLLANSPGGRTGKAARYFKVFQQVLTIVIFLAIVISLMVSTTGSIFRIQLGNQVEVDPEEIHVTFDDVKGADEAKQELKDVVEFLKNPDKFSNLGGKLPKGVLLVGPPGTGKTLLARAVAGEAGVPFFHAAGPEFDEILVGQGARRVRDLFKSAKEKAPCVIFIDEIDSVGAKRTNSVLHPYANQTINQLLSEMDGFHQNEGVIVLGATNRRDDLDQALLRPGRFDVEVTVPTPDYTGRKEILGLYLGKVLAKEVDLELLARGTTGFTGADLENMVNQAALKAAIDGADCVSMKYLESARDKVLMGPERKSRIPDEEANLITAYHEGGHAVVAFYTRDSHPLHKVTIIPRGPSLGHTAYIPEKERYHVTKSQLLATMDVMMGGRAAEELIFGNEKITSGEIETVRGSVITYSVAGASSDLKQATSIATHMVKDWGMSEKIGLRTMTESSKPFQGDSLGPSTNELVDNEIRRILSESYDRAKHILKAHAKEHKALAEALMKYETLDAEDIKAIMTEKGPHVEKSVNGRKPHQSRGLRCDAAPPTRADNSNHSDSASVSFIRGVDGSPGDVEFCSYQPSNDLMLRFYAYYKQATQGPNTGRRPAFYDVVGRAKYDAWKGLGEMSKSAAMAKYVDELHTIVETMSYSDKVANFLEAPTNELECVNMLLEDLELVAGDVLEKVRSQPNSPLASREASPIRSILSSREASPVSTPSSAQDESDHSDDEYIDTIEFPESKRNYGEANGYIPREHVSRSRTKPQGGVDVSQEVSRAVQSLKADVERLTNKIHTLERSNVAVRKHRFPAMSLEVVAFIIAWPFLATFIMNRPEASLGVDHSMLYNMQTYPEESDGGTSGEVGERTANPRNMNVLTSMARIAYRRLSIFEVGRVTTTNTYDDDMLALELLFGRFQQSDERLTGPLRKHVRRQRYVEGPSPQDGVPGLSGSAESQSQRRRAPGLPRGIRTTTEARRPETCCSNRPRWRCTLNVYYSSSLCNTKSNQELEKTTELSAIVFVFAADNARERGAVKETVGIKRWDFAVEAAGIGQNKGGRVAA</sequence>
<dbReference type="GO" id="GO:0004176">
    <property type="term" value="F:ATP-dependent peptidase activity"/>
    <property type="evidence" value="ECO:0007669"/>
    <property type="project" value="InterPro"/>
</dbReference>
<dbReference type="Gene3D" id="3.40.50.300">
    <property type="entry name" value="P-loop containing nucleotide triphosphate hydrolases"/>
    <property type="match status" value="1"/>
</dbReference>
<dbReference type="GO" id="GO:0005743">
    <property type="term" value="C:mitochondrial inner membrane"/>
    <property type="evidence" value="ECO:0007669"/>
    <property type="project" value="TreeGrafter"/>
</dbReference>
<keyword evidence="12" id="KW-0482">Metalloprotease</keyword>
<evidence type="ECO:0000256" key="13">
    <source>
        <dbReference type="ARBA" id="ARBA00023128"/>
    </source>
</evidence>
<dbReference type="CDD" id="cd19501">
    <property type="entry name" value="RecA-like_FtsH"/>
    <property type="match status" value="1"/>
</dbReference>
<evidence type="ECO:0000256" key="2">
    <source>
        <dbReference type="ARBA" id="ARBA00004173"/>
    </source>
</evidence>
<feature type="transmembrane region" description="Helical" evidence="17">
    <location>
        <begin position="84"/>
        <end position="103"/>
    </location>
</feature>
<accession>A0A8J6H514</accession>
<keyword evidence="13" id="KW-0496">Mitochondrion</keyword>
<dbReference type="GO" id="GO:0016887">
    <property type="term" value="F:ATP hydrolysis activity"/>
    <property type="evidence" value="ECO:0007669"/>
    <property type="project" value="InterPro"/>
</dbReference>
<comment type="caution">
    <text evidence="19">The sequence shown here is derived from an EMBL/GenBank/DDBJ whole genome shotgun (WGS) entry which is preliminary data.</text>
</comment>
<protein>
    <recommendedName>
        <fullName evidence="18">ACB domain-containing protein</fullName>
    </recommendedName>
</protein>
<reference evidence="19" key="2">
    <citation type="submission" date="2021-08" db="EMBL/GenBank/DDBJ databases">
        <authorList>
            <person name="Eriksson T."/>
        </authorList>
    </citation>
    <scope>NUCLEOTIDE SEQUENCE</scope>
    <source>
        <strain evidence="19">Stoneville</strain>
        <tissue evidence="19">Whole head</tissue>
    </source>
</reference>
<evidence type="ECO:0000256" key="1">
    <source>
        <dbReference type="ARBA" id="ARBA00001947"/>
    </source>
</evidence>
<dbReference type="Proteomes" id="UP000719412">
    <property type="component" value="Unassembled WGS sequence"/>
</dbReference>
<dbReference type="InterPro" id="IPR005936">
    <property type="entry name" value="FtsH"/>
</dbReference>
<keyword evidence="6" id="KW-0645">Protease</keyword>
<dbReference type="InterPro" id="IPR037219">
    <property type="entry name" value="Peptidase_M41-like"/>
</dbReference>
<comment type="similarity">
    <text evidence="5">In the N-terminal section; belongs to the AAA ATPase family.</text>
</comment>
<evidence type="ECO:0000259" key="18">
    <source>
        <dbReference type="PROSITE" id="PS51228"/>
    </source>
</evidence>
<feature type="compositionally biased region" description="Polar residues" evidence="16">
    <location>
        <begin position="762"/>
        <end position="778"/>
    </location>
</feature>
<comment type="subcellular location">
    <subcellularLocation>
        <location evidence="3">Membrane</location>
    </subcellularLocation>
    <subcellularLocation>
        <location evidence="2">Mitochondrion</location>
    </subcellularLocation>
</comment>
<reference evidence="19" key="1">
    <citation type="journal article" date="2020" name="J Insects Food Feed">
        <title>The yellow mealworm (Tenebrio molitor) genome: a resource for the emerging insects as food and feed industry.</title>
        <authorList>
            <person name="Eriksson T."/>
            <person name="Andere A."/>
            <person name="Kelstrup H."/>
            <person name="Emery V."/>
            <person name="Picard C."/>
        </authorList>
    </citation>
    <scope>NUCLEOTIDE SEQUENCE</scope>
    <source>
        <strain evidence="19">Stoneville</strain>
        <tissue evidence="19">Whole head</tissue>
    </source>
</reference>
<dbReference type="AlphaFoldDB" id="A0A8J6H514"/>
<dbReference type="PANTHER" id="PTHR23076">
    <property type="entry name" value="METALLOPROTEASE M41 FTSH"/>
    <property type="match status" value="1"/>
</dbReference>
<dbReference type="PROSITE" id="PS00674">
    <property type="entry name" value="AAA"/>
    <property type="match status" value="1"/>
</dbReference>
<dbReference type="SMART" id="SM00382">
    <property type="entry name" value="AAA"/>
    <property type="match status" value="1"/>
</dbReference>
<keyword evidence="11" id="KW-0067">ATP-binding</keyword>
<dbReference type="GO" id="GO:0007005">
    <property type="term" value="P:mitochondrion organization"/>
    <property type="evidence" value="ECO:0007669"/>
    <property type="project" value="TreeGrafter"/>
</dbReference>
<keyword evidence="17" id="KW-0812">Transmembrane</keyword>
<evidence type="ECO:0000256" key="3">
    <source>
        <dbReference type="ARBA" id="ARBA00004370"/>
    </source>
</evidence>
<keyword evidence="10" id="KW-0862">Zinc</keyword>
<dbReference type="SUPFAM" id="SSF140990">
    <property type="entry name" value="FtsH protease domain-like"/>
    <property type="match status" value="1"/>
</dbReference>
<proteinExistence type="inferred from homology"/>
<evidence type="ECO:0000256" key="16">
    <source>
        <dbReference type="SAM" id="MobiDB-lite"/>
    </source>
</evidence>
<evidence type="ECO:0000256" key="10">
    <source>
        <dbReference type="ARBA" id="ARBA00022833"/>
    </source>
</evidence>
<dbReference type="Pfam" id="PF00887">
    <property type="entry name" value="ACBP"/>
    <property type="match status" value="1"/>
</dbReference>
<feature type="region of interest" description="Disordered" evidence="16">
    <location>
        <begin position="583"/>
        <end position="617"/>
    </location>
</feature>
<dbReference type="InterPro" id="IPR041569">
    <property type="entry name" value="AAA_lid_3"/>
</dbReference>
<dbReference type="Gene3D" id="1.20.80.10">
    <property type="match status" value="1"/>
</dbReference>
<comment type="cofactor">
    <cofactor evidence="1">
        <name>Zn(2+)</name>
        <dbReference type="ChEBI" id="CHEBI:29105"/>
    </cofactor>
</comment>
<comment type="similarity">
    <text evidence="4">In the C-terminal section; belongs to the peptidase M41 family.</text>
</comment>
<dbReference type="SUPFAM" id="SSF52540">
    <property type="entry name" value="P-loop containing nucleoside triphosphate hydrolases"/>
    <property type="match status" value="1"/>
</dbReference>
<dbReference type="PRINTS" id="PR00689">
    <property type="entry name" value="ACOABINDINGP"/>
</dbReference>
<dbReference type="PANTHER" id="PTHR23076:SF97">
    <property type="entry name" value="ATP-DEPENDENT ZINC METALLOPROTEASE YME1L1"/>
    <property type="match status" value="1"/>
</dbReference>
<dbReference type="FunFam" id="1.20.58.760:FF:000002">
    <property type="entry name" value="ATP-dependent zinc metalloprotease FtsH"/>
    <property type="match status" value="1"/>
</dbReference>
<keyword evidence="17" id="KW-1133">Transmembrane helix</keyword>
<dbReference type="InterPro" id="IPR022408">
    <property type="entry name" value="Acyl-CoA-binding_prot_CS"/>
</dbReference>
<dbReference type="InterPro" id="IPR035984">
    <property type="entry name" value="Acyl-CoA-binding_sf"/>
</dbReference>
<dbReference type="EMBL" id="JABDTM020026402">
    <property type="protein sequence ID" value="KAH0811975.1"/>
    <property type="molecule type" value="Genomic_DNA"/>
</dbReference>
<dbReference type="GO" id="GO:0006515">
    <property type="term" value="P:protein quality control for misfolded or incompletely synthesized proteins"/>
    <property type="evidence" value="ECO:0007669"/>
    <property type="project" value="TreeGrafter"/>
</dbReference>
<feature type="region of interest" description="Disordered" evidence="16">
    <location>
        <begin position="744"/>
        <end position="786"/>
    </location>
</feature>
<dbReference type="Gene3D" id="1.20.58.760">
    <property type="entry name" value="Peptidase M41"/>
    <property type="match status" value="1"/>
</dbReference>
<dbReference type="Pfam" id="PF00004">
    <property type="entry name" value="AAA"/>
    <property type="match status" value="1"/>
</dbReference>
<evidence type="ECO:0000313" key="20">
    <source>
        <dbReference type="Proteomes" id="UP000719412"/>
    </source>
</evidence>
<evidence type="ECO:0000256" key="14">
    <source>
        <dbReference type="ARBA" id="ARBA00023136"/>
    </source>
</evidence>
<keyword evidence="8" id="KW-0547">Nucleotide-binding</keyword>
<dbReference type="PROSITE" id="PS51228">
    <property type="entry name" value="ACB_2"/>
    <property type="match status" value="1"/>
</dbReference>
<dbReference type="FunFam" id="1.10.8.60:FF:000001">
    <property type="entry name" value="ATP-dependent zinc metalloprotease FtsH"/>
    <property type="match status" value="1"/>
</dbReference>
<dbReference type="SUPFAM" id="SSF47027">
    <property type="entry name" value="Acyl-CoA binding protein"/>
    <property type="match status" value="1"/>
</dbReference>
<dbReference type="GO" id="GO:0005524">
    <property type="term" value="F:ATP binding"/>
    <property type="evidence" value="ECO:0007669"/>
    <property type="project" value="UniProtKB-KW"/>
</dbReference>
<evidence type="ECO:0000256" key="6">
    <source>
        <dbReference type="ARBA" id="ARBA00022670"/>
    </source>
</evidence>
<evidence type="ECO:0000256" key="8">
    <source>
        <dbReference type="ARBA" id="ARBA00022741"/>
    </source>
</evidence>
<feature type="domain" description="ACB" evidence="18">
    <location>
        <begin position="618"/>
        <end position="707"/>
    </location>
</feature>
<evidence type="ECO:0000256" key="15">
    <source>
        <dbReference type="SAM" id="Coils"/>
    </source>
</evidence>
<evidence type="ECO:0000256" key="7">
    <source>
        <dbReference type="ARBA" id="ARBA00022723"/>
    </source>
</evidence>
<dbReference type="FunFam" id="3.40.50.300:FF:000175">
    <property type="entry name" value="ATP-dependent zinc metalloprotease FTSH 4"/>
    <property type="match status" value="1"/>
</dbReference>
<dbReference type="Pfam" id="PF01434">
    <property type="entry name" value="Peptidase_M41"/>
    <property type="match status" value="1"/>
</dbReference>
<evidence type="ECO:0000256" key="4">
    <source>
        <dbReference type="ARBA" id="ARBA00010044"/>
    </source>
</evidence>
<keyword evidence="20" id="KW-1185">Reference proteome</keyword>
<dbReference type="InterPro" id="IPR003960">
    <property type="entry name" value="ATPase_AAA_CS"/>
</dbReference>
<evidence type="ECO:0000256" key="9">
    <source>
        <dbReference type="ARBA" id="ARBA00022801"/>
    </source>
</evidence>
<organism evidence="19 20">
    <name type="scientific">Tenebrio molitor</name>
    <name type="common">Yellow mealworm beetle</name>
    <dbReference type="NCBI Taxonomy" id="7067"/>
    <lineage>
        <taxon>Eukaryota</taxon>
        <taxon>Metazoa</taxon>
        <taxon>Ecdysozoa</taxon>
        <taxon>Arthropoda</taxon>
        <taxon>Hexapoda</taxon>
        <taxon>Insecta</taxon>
        <taxon>Pterygota</taxon>
        <taxon>Neoptera</taxon>
        <taxon>Endopterygota</taxon>
        <taxon>Coleoptera</taxon>
        <taxon>Polyphaga</taxon>
        <taxon>Cucujiformia</taxon>
        <taxon>Tenebrionidae</taxon>
        <taxon>Tenebrio</taxon>
    </lineage>
</organism>
<dbReference type="GO" id="GO:0046872">
    <property type="term" value="F:metal ion binding"/>
    <property type="evidence" value="ECO:0007669"/>
    <property type="project" value="UniProtKB-KW"/>
</dbReference>
<feature type="region of interest" description="Disordered" evidence="16">
    <location>
        <begin position="987"/>
        <end position="1029"/>
    </location>
</feature>
<dbReference type="InterPro" id="IPR027417">
    <property type="entry name" value="P-loop_NTPase"/>
</dbReference>
<evidence type="ECO:0000256" key="12">
    <source>
        <dbReference type="ARBA" id="ARBA00023049"/>
    </source>
</evidence>
<dbReference type="InterPro" id="IPR014352">
    <property type="entry name" value="FERM/acyl-CoA-bd_prot_sf"/>
</dbReference>
<evidence type="ECO:0000256" key="17">
    <source>
        <dbReference type="SAM" id="Phobius"/>
    </source>
</evidence>
<keyword evidence="7" id="KW-0479">Metal-binding</keyword>
<dbReference type="Pfam" id="PF17862">
    <property type="entry name" value="AAA_lid_3"/>
    <property type="match status" value="1"/>
</dbReference>